<sequence>MSSAARLRLRQLLDSQQCMTCASVFDPLSSRMADDIGFQVGILGGSVASLMSLGVPDIYLLTLSELAEQALRVCQASDLPVIVDGDNGYGNALNVMRTVSELEHAGAAVVTIEDTVIPRPYKQPELNLSTVEEGCSKLQAALQARNDADMAIFARTHGQQPHSDLLQRVDAYSRTGVDGICIFGQISKALLVQLNQVTDLPLMLIDYEPSGSGSGLSSEELTQLGVRIHFRGHRAYEDSVKAVYQSLLQLYNSDFPSREMANSSNGKQLIGRFAQQQRFNAICNDYLNPAHG</sequence>
<keyword evidence="3" id="KW-1185">Reference proteome</keyword>
<organism evidence="2 3">
    <name type="scientific">Amphritea pacifica</name>
    <dbReference type="NCBI Taxonomy" id="2811233"/>
    <lineage>
        <taxon>Bacteria</taxon>
        <taxon>Pseudomonadati</taxon>
        <taxon>Pseudomonadota</taxon>
        <taxon>Gammaproteobacteria</taxon>
        <taxon>Oceanospirillales</taxon>
        <taxon>Oceanospirillaceae</taxon>
        <taxon>Amphritea</taxon>
    </lineage>
</organism>
<keyword evidence="1" id="KW-0479">Metal-binding</keyword>
<evidence type="ECO:0000313" key="2">
    <source>
        <dbReference type="EMBL" id="MBN0987778.1"/>
    </source>
</evidence>
<dbReference type="PANTHER" id="PTHR42905:SF3">
    <property type="entry name" value="OXALOACETATE DECARBOXYLASE"/>
    <property type="match status" value="1"/>
</dbReference>
<dbReference type="InterPro" id="IPR015813">
    <property type="entry name" value="Pyrv/PenolPyrv_kinase-like_dom"/>
</dbReference>
<dbReference type="Proteomes" id="UP000760472">
    <property type="component" value="Unassembled WGS sequence"/>
</dbReference>
<name>A0ABS2W874_9GAMM</name>
<protein>
    <submittedName>
        <fullName evidence="2">Isocitrate lyase/PEP mutase family protein</fullName>
    </submittedName>
</protein>
<dbReference type="EMBL" id="JAFFZP010000014">
    <property type="protein sequence ID" value="MBN0987778.1"/>
    <property type="molecule type" value="Genomic_DNA"/>
</dbReference>
<reference evidence="2 3" key="1">
    <citation type="submission" date="2021-02" db="EMBL/GenBank/DDBJ databases">
        <title>A novel species of genus Amphritea isolated from a fishpond in China.</title>
        <authorList>
            <person name="Lu H."/>
        </authorList>
    </citation>
    <scope>NUCLEOTIDE SEQUENCE [LARGE SCALE GENOMIC DNA]</scope>
    <source>
        <strain evidence="2 3">RP18W</strain>
    </source>
</reference>
<keyword evidence="2" id="KW-0456">Lyase</keyword>
<dbReference type="RefSeq" id="WP_205213582.1">
    <property type="nucleotide sequence ID" value="NZ_JAFFZP010000014.1"/>
</dbReference>
<dbReference type="Pfam" id="PF13714">
    <property type="entry name" value="PEP_mutase"/>
    <property type="match status" value="1"/>
</dbReference>
<dbReference type="InterPro" id="IPR039556">
    <property type="entry name" value="ICL/PEPM"/>
</dbReference>
<dbReference type="GO" id="GO:0016829">
    <property type="term" value="F:lyase activity"/>
    <property type="evidence" value="ECO:0007669"/>
    <property type="project" value="UniProtKB-KW"/>
</dbReference>
<dbReference type="CDD" id="cd00377">
    <property type="entry name" value="ICL_PEPM"/>
    <property type="match status" value="1"/>
</dbReference>
<dbReference type="Gene3D" id="3.20.20.60">
    <property type="entry name" value="Phosphoenolpyruvate-binding domains"/>
    <property type="match status" value="1"/>
</dbReference>
<comment type="caution">
    <text evidence="2">The sequence shown here is derived from an EMBL/GenBank/DDBJ whole genome shotgun (WGS) entry which is preliminary data.</text>
</comment>
<dbReference type="InterPro" id="IPR040442">
    <property type="entry name" value="Pyrv_kinase-like_dom_sf"/>
</dbReference>
<proteinExistence type="predicted"/>
<dbReference type="PANTHER" id="PTHR42905">
    <property type="entry name" value="PHOSPHOENOLPYRUVATE CARBOXYLASE"/>
    <property type="match status" value="1"/>
</dbReference>
<dbReference type="SUPFAM" id="SSF51621">
    <property type="entry name" value="Phosphoenolpyruvate/pyruvate domain"/>
    <property type="match status" value="1"/>
</dbReference>
<evidence type="ECO:0000313" key="3">
    <source>
        <dbReference type="Proteomes" id="UP000760472"/>
    </source>
</evidence>
<accession>A0ABS2W874</accession>
<gene>
    <name evidence="2" type="ORF">JW498_10415</name>
</gene>
<evidence type="ECO:0000256" key="1">
    <source>
        <dbReference type="ARBA" id="ARBA00022723"/>
    </source>
</evidence>